<name>A0A2I0WPM3_9ASPA</name>
<dbReference type="GO" id="GO:0000166">
    <property type="term" value="F:nucleotide binding"/>
    <property type="evidence" value="ECO:0007669"/>
    <property type="project" value="UniProtKB-KW"/>
</dbReference>
<keyword evidence="4" id="KW-0547">Nucleotide-binding</keyword>
<sequence length="195" mass="22406">MEGTISLIISNLLSSLERLSQFMPIFTSLAASSSSSSSSTVEEEMIIDVNSMQEGLMEDLSRLLRILQRIQALLHDAAKREVQDKQTKLWLSELRKVAYDAEDVLDQYDYQIIKTQVEGMTTTEEKPSLQRKKVDDDDDDFYGDQDGSKLNLKQVLRLDLDEFPNKDSDNSYDKDCQELDSIKEAILNWSRQRKV</sequence>
<reference evidence="7 8" key="2">
    <citation type="journal article" date="2017" name="Nature">
        <title>The Apostasia genome and the evolution of orchids.</title>
        <authorList>
            <person name="Zhang G.Q."/>
            <person name="Liu K.W."/>
            <person name="Li Z."/>
            <person name="Lohaus R."/>
            <person name="Hsiao Y.Y."/>
            <person name="Niu S.C."/>
            <person name="Wang J.Y."/>
            <person name="Lin Y.C."/>
            <person name="Xu Q."/>
            <person name="Chen L.J."/>
            <person name="Yoshida K."/>
            <person name="Fujiwara S."/>
            <person name="Wang Z.W."/>
            <person name="Zhang Y.Q."/>
            <person name="Mitsuda N."/>
            <person name="Wang M."/>
            <person name="Liu G.H."/>
            <person name="Pecoraro L."/>
            <person name="Huang H.X."/>
            <person name="Xiao X.J."/>
            <person name="Lin M."/>
            <person name="Wu X.Y."/>
            <person name="Wu W.L."/>
            <person name="Chen Y.Y."/>
            <person name="Chang S.B."/>
            <person name="Sakamoto S."/>
            <person name="Ohme-Takagi M."/>
            <person name="Yagi M."/>
            <person name="Zeng S.J."/>
            <person name="Shen C.Y."/>
            <person name="Yeh C.M."/>
            <person name="Luo Y.B."/>
            <person name="Tsai W.C."/>
            <person name="Van de Peer Y."/>
            <person name="Liu Z.J."/>
        </authorList>
    </citation>
    <scope>NUCLEOTIDE SEQUENCE [LARGE SCALE GENOMIC DNA]</scope>
    <source>
        <tissue evidence="7">The whole plant</tissue>
    </source>
</reference>
<gene>
    <name evidence="7" type="ORF">MA16_Dca012691</name>
</gene>
<evidence type="ECO:0000256" key="3">
    <source>
        <dbReference type="ARBA" id="ARBA00022737"/>
    </source>
</evidence>
<accession>A0A2I0WPM3</accession>
<comment type="similarity">
    <text evidence="1">Belongs to the disease resistance NB-LRR family.</text>
</comment>
<keyword evidence="2" id="KW-0433">Leucine-rich repeat</keyword>
<evidence type="ECO:0000256" key="5">
    <source>
        <dbReference type="ARBA" id="ARBA00022821"/>
    </source>
</evidence>
<dbReference type="GO" id="GO:0006952">
    <property type="term" value="P:defense response"/>
    <property type="evidence" value="ECO:0007669"/>
    <property type="project" value="UniProtKB-KW"/>
</dbReference>
<feature type="domain" description="Disease resistance N-terminal" evidence="6">
    <location>
        <begin position="41"/>
        <end position="121"/>
    </location>
</feature>
<keyword evidence="8" id="KW-1185">Reference proteome</keyword>
<dbReference type="Proteomes" id="UP000233837">
    <property type="component" value="Unassembled WGS sequence"/>
</dbReference>
<proteinExistence type="inferred from homology"/>
<dbReference type="Pfam" id="PF18052">
    <property type="entry name" value="Rx_N"/>
    <property type="match status" value="1"/>
</dbReference>
<evidence type="ECO:0000256" key="4">
    <source>
        <dbReference type="ARBA" id="ARBA00022741"/>
    </source>
</evidence>
<evidence type="ECO:0000313" key="7">
    <source>
        <dbReference type="EMBL" id="PKU77619.1"/>
    </source>
</evidence>
<evidence type="ECO:0000313" key="8">
    <source>
        <dbReference type="Proteomes" id="UP000233837"/>
    </source>
</evidence>
<keyword evidence="3" id="KW-0677">Repeat</keyword>
<dbReference type="InterPro" id="IPR041118">
    <property type="entry name" value="Rx_N"/>
</dbReference>
<evidence type="ECO:0000256" key="2">
    <source>
        <dbReference type="ARBA" id="ARBA00022614"/>
    </source>
</evidence>
<evidence type="ECO:0000256" key="1">
    <source>
        <dbReference type="ARBA" id="ARBA00008894"/>
    </source>
</evidence>
<reference evidence="7 8" key="1">
    <citation type="journal article" date="2016" name="Sci. Rep.">
        <title>The Dendrobium catenatum Lindl. genome sequence provides insights into polysaccharide synthase, floral development and adaptive evolution.</title>
        <authorList>
            <person name="Zhang G.Q."/>
            <person name="Xu Q."/>
            <person name="Bian C."/>
            <person name="Tsai W.C."/>
            <person name="Yeh C.M."/>
            <person name="Liu K.W."/>
            <person name="Yoshida K."/>
            <person name="Zhang L.S."/>
            <person name="Chang S.B."/>
            <person name="Chen F."/>
            <person name="Shi Y."/>
            <person name="Su Y.Y."/>
            <person name="Zhang Y.Q."/>
            <person name="Chen L.J."/>
            <person name="Yin Y."/>
            <person name="Lin M."/>
            <person name="Huang H."/>
            <person name="Deng H."/>
            <person name="Wang Z.W."/>
            <person name="Zhu S.L."/>
            <person name="Zhao X."/>
            <person name="Deng C."/>
            <person name="Niu S.C."/>
            <person name="Huang J."/>
            <person name="Wang M."/>
            <person name="Liu G.H."/>
            <person name="Yang H.J."/>
            <person name="Xiao X.J."/>
            <person name="Hsiao Y.Y."/>
            <person name="Wu W.L."/>
            <person name="Chen Y.Y."/>
            <person name="Mitsuda N."/>
            <person name="Ohme-Takagi M."/>
            <person name="Luo Y.B."/>
            <person name="Van de Peer Y."/>
            <person name="Liu Z.J."/>
        </authorList>
    </citation>
    <scope>NUCLEOTIDE SEQUENCE [LARGE SCALE GENOMIC DNA]</scope>
    <source>
        <tissue evidence="7">The whole plant</tissue>
    </source>
</reference>
<dbReference type="AlphaFoldDB" id="A0A2I0WPM3"/>
<dbReference type="EMBL" id="KZ502491">
    <property type="protein sequence ID" value="PKU77619.1"/>
    <property type="molecule type" value="Genomic_DNA"/>
</dbReference>
<evidence type="ECO:0000259" key="6">
    <source>
        <dbReference type="Pfam" id="PF18052"/>
    </source>
</evidence>
<organism evidence="7 8">
    <name type="scientific">Dendrobium catenatum</name>
    <dbReference type="NCBI Taxonomy" id="906689"/>
    <lineage>
        <taxon>Eukaryota</taxon>
        <taxon>Viridiplantae</taxon>
        <taxon>Streptophyta</taxon>
        <taxon>Embryophyta</taxon>
        <taxon>Tracheophyta</taxon>
        <taxon>Spermatophyta</taxon>
        <taxon>Magnoliopsida</taxon>
        <taxon>Liliopsida</taxon>
        <taxon>Asparagales</taxon>
        <taxon>Orchidaceae</taxon>
        <taxon>Epidendroideae</taxon>
        <taxon>Malaxideae</taxon>
        <taxon>Dendrobiinae</taxon>
        <taxon>Dendrobium</taxon>
    </lineage>
</organism>
<dbReference type="Gene3D" id="1.20.5.4130">
    <property type="match status" value="1"/>
</dbReference>
<keyword evidence="5" id="KW-0611">Plant defense</keyword>
<protein>
    <recommendedName>
        <fullName evidence="6">Disease resistance N-terminal domain-containing protein</fullName>
    </recommendedName>
</protein>